<comment type="pathway">
    <text evidence="3 4">Cofactor biosynthesis; coenzyme A biosynthesis; CoA from (R)-pantothenate: step 2/5.</text>
</comment>
<comment type="function">
    <text evidence="3">Catalyzes two sequential steps in the biosynthesis of coenzyme A. In the first step cysteine is conjugated to 4'-phosphopantothenate to form 4-phosphopantothenoylcysteine. In the second step the latter compound is decarboxylated to form 4'-phosphopantotheine.</text>
</comment>
<feature type="binding site" evidence="3">
    <location>
        <position position="289"/>
    </location>
    <ligand>
        <name>CTP</name>
        <dbReference type="ChEBI" id="CHEBI:37563"/>
    </ligand>
</feature>
<feature type="region of interest" description="Phosphopantothenate--cysteine ligase" evidence="3">
    <location>
        <begin position="191"/>
        <end position="403"/>
    </location>
</feature>
<evidence type="ECO:0000256" key="2">
    <source>
        <dbReference type="ARBA" id="ARBA00023239"/>
    </source>
</evidence>
<keyword evidence="3 4" id="KW-0288">FMN</keyword>
<comment type="similarity">
    <text evidence="3 4">In the C-terminal section; belongs to the PPC synthetase family.</text>
</comment>
<dbReference type="STRING" id="206506.AAV32_04325"/>
<dbReference type="InterPro" id="IPR007085">
    <property type="entry name" value="DNA/pantothenate-metab_flavo_C"/>
</dbReference>
<proteinExistence type="inferred from homology"/>
<evidence type="ECO:0000256" key="3">
    <source>
        <dbReference type="HAMAP-Rule" id="MF_02225"/>
    </source>
</evidence>
<dbReference type="GO" id="GO:0004632">
    <property type="term" value="F:phosphopantothenate--cysteine ligase activity"/>
    <property type="evidence" value="ECO:0007669"/>
    <property type="project" value="UniProtKB-UniRule"/>
</dbReference>
<comment type="pathway">
    <text evidence="3 4">Cofactor biosynthesis; coenzyme A biosynthesis; CoA from (R)-pantothenate: step 3/5.</text>
</comment>
<dbReference type="InterPro" id="IPR003382">
    <property type="entry name" value="Flavoprotein"/>
</dbReference>
<evidence type="ECO:0000259" key="5">
    <source>
        <dbReference type="Pfam" id="PF02441"/>
    </source>
</evidence>
<dbReference type="NCBIfam" id="TIGR00521">
    <property type="entry name" value="coaBC_dfp"/>
    <property type="match status" value="1"/>
</dbReference>
<comment type="similarity">
    <text evidence="3 4">In the N-terminal section; belongs to the HFCD (homo-oligomeric flavin containing Cys decarboxylase) superfamily.</text>
</comment>
<comment type="catalytic activity">
    <reaction evidence="3 4">
        <text>(R)-4'-phosphopantothenate + L-cysteine + CTP = N-[(R)-4-phosphopantothenoyl]-L-cysteine + CMP + diphosphate + H(+)</text>
        <dbReference type="Rhea" id="RHEA:19397"/>
        <dbReference type="ChEBI" id="CHEBI:10986"/>
        <dbReference type="ChEBI" id="CHEBI:15378"/>
        <dbReference type="ChEBI" id="CHEBI:33019"/>
        <dbReference type="ChEBI" id="CHEBI:35235"/>
        <dbReference type="ChEBI" id="CHEBI:37563"/>
        <dbReference type="ChEBI" id="CHEBI:59458"/>
        <dbReference type="ChEBI" id="CHEBI:60377"/>
        <dbReference type="EC" id="6.3.2.5"/>
    </reaction>
</comment>
<dbReference type="InterPro" id="IPR035929">
    <property type="entry name" value="CoaB-like_sf"/>
</dbReference>
<dbReference type="Pfam" id="PF04127">
    <property type="entry name" value="DFP"/>
    <property type="match status" value="1"/>
</dbReference>
<evidence type="ECO:0000313" key="8">
    <source>
        <dbReference type="Proteomes" id="UP000078084"/>
    </source>
</evidence>
<keyword evidence="3" id="KW-0460">Magnesium</keyword>
<dbReference type="PANTHER" id="PTHR14359">
    <property type="entry name" value="HOMO-OLIGOMERIC FLAVIN CONTAINING CYS DECARBOXYLASE FAMILY"/>
    <property type="match status" value="1"/>
</dbReference>
<dbReference type="EC" id="4.1.1.36" evidence="3"/>
<evidence type="ECO:0000259" key="6">
    <source>
        <dbReference type="Pfam" id="PF04127"/>
    </source>
</evidence>
<dbReference type="GO" id="GO:0015941">
    <property type="term" value="P:pantothenate catabolic process"/>
    <property type="evidence" value="ECO:0007669"/>
    <property type="project" value="InterPro"/>
</dbReference>
<gene>
    <name evidence="3" type="primary">coaBC</name>
    <name evidence="7" type="ORF">AAV32_04325</name>
</gene>
<protein>
    <recommendedName>
        <fullName evidence="3">Coenzyme A biosynthesis bifunctional protein CoaBC</fullName>
    </recommendedName>
    <alternativeName>
        <fullName evidence="3">DNA/pantothenate metabolism flavoprotein</fullName>
    </alternativeName>
    <alternativeName>
        <fullName evidence="3">Phosphopantothenoylcysteine synthetase/decarboxylase</fullName>
        <shortName evidence="3">PPCS-PPCDC</shortName>
    </alternativeName>
    <domain>
        <recommendedName>
            <fullName evidence="3">Phosphopantothenoylcysteine decarboxylase</fullName>
            <shortName evidence="3">PPC decarboxylase</shortName>
            <shortName evidence="3">PPC-DC</shortName>
            <ecNumber evidence="3">4.1.1.36</ecNumber>
        </recommendedName>
        <alternativeName>
            <fullName evidence="3">CoaC</fullName>
        </alternativeName>
    </domain>
    <domain>
        <recommendedName>
            <fullName evidence="3">Phosphopantothenate--cysteine ligase</fullName>
            <ecNumber evidence="3">6.3.2.5</ecNumber>
        </recommendedName>
        <alternativeName>
            <fullName evidence="3">CoaB</fullName>
        </alternativeName>
        <alternativeName>
            <fullName evidence="3">Phosphopantothenoylcysteine synthetase</fullName>
            <shortName evidence="3">PPC synthetase</shortName>
            <shortName evidence="3">PPC-S</shortName>
        </alternativeName>
    </domain>
</protein>
<reference evidence="7 8" key="1">
    <citation type="submission" date="2015-04" db="EMBL/GenBank/DDBJ databases">
        <title>Genome sequence of Kerstersia gyiorum CG1.</title>
        <authorList>
            <person name="Greninger A.L."/>
            <person name="Kozyreva V."/>
            <person name="Chaturvedi V."/>
        </authorList>
    </citation>
    <scope>NUCLEOTIDE SEQUENCE [LARGE SCALE GENOMIC DNA]</scope>
    <source>
        <strain evidence="7 8">CG1</strain>
    </source>
</reference>
<dbReference type="PATRIC" id="fig|206506.3.peg.937"/>
<evidence type="ECO:0000313" key="7">
    <source>
        <dbReference type="EMBL" id="KKO72331.1"/>
    </source>
</evidence>
<keyword evidence="3" id="KW-0479">Metal-binding</keyword>
<dbReference type="EMBL" id="LBNE01000002">
    <property type="protein sequence ID" value="KKO72331.1"/>
    <property type="molecule type" value="Genomic_DNA"/>
</dbReference>
<evidence type="ECO:0000256" key="4">
    <source>
        <dbReference type="RuleBase" id="RU364078"/>
    </source>
</evidence>
<comment type="cofactor">
    <cofactor evidence="3">
        <name>Mg(2+)</name>
        <dbReference type="ChEBI" id="CHEBI:18420"/>
    </cofactor>
</comment>
<feature type="binding site" evidence="3">
    <location>
        <position position="340"/>
    </location>
    <ligand>
        <name>CTP</name>
        <dbReference type="ChEBI" id="CHEBI:37563"/>
    </ligand>
</feature>
<keyword evidence="3" id="KW-0511">Multifunctional enzyme</keyword>
<dbReference type="InterPro" id="IPR036551">
    <property type="entry name" value="Flavin_trans-like"/>
</dbReference>
<dbReference type="GeneID" id="99726386"/>
<dbReference type="AlphaFoldDB" id="A0A171KTW4"/>
<dbReference type="OrthoDB" id="9802554at2"/>
<feature type="domain" description="DNA/pantothenate metabolism flavoprotein C-terminal" evidence="6">
    <location>
        <begin position="186"/>
        <end position="393"/>
    </location>
</feature>
<feature type="binding site" evidence="3">
    <location>
        <position position="326"/>
    </location>
    <ligand>
        <name>CTP</name>
        <dbReference type="ChEBI" id="CHEBI:37563"/>
    </ligand>
</feature>
<dbReference type="Gene3D" id="3.40.50.10300">
    <property type="entry name" value="CoaB-like"/>
    <property type="match status" value="1"/>
</dbReference>
<keyword evidence="3 4" id="KW-0285">Flavoprotein</keyword>
<dbReference type="RefSeq" id="WP_068368034.1">
    <property type="nucleotide sequence ID" value="NZ_CP033936.1"/>
</dbReference>
<comment type="catalytic activity">
    <reaction evidence="3 4">
        <text>N-[(R)-4-phosphopantothenoyl]-L-cysteine + H(+) = (R)-4'-phosphopantetheine + CO2</text>
        <dbReference type="Rhea" id="RHEA:16793"/>
        <dbReference type="ChEBI" id="CHEBI:15378"/>
        <dbReference type="ChEBI" id="CHEBI:16526"/>
        <dbReference type="ChEBI" id="CHEBI:59458"/>
        <dbReference type="ChEBI" id="CHEBI:61723"/>
        <dbReference type="EC" id="4.1.1.36"/>
    </reaction>
</comment>
<comment type="caution">
    <text evidence="7">The sequence shown here is derived from an EMBL/GenBank/DDBJ whole genome shotgun (WGS) entry which is preliminary data.</text>
</comment>
<keyword evidence="8" id="KW-1185">Reference proteome</keyword>
<sequence length="403" mass="43191">MPELHKKRLVLGLTGGIACYKSAELLRRLGDHGATVDVVMTDAATHFITPVTMQALSGRPVHTDAWDNRQPNNMPHINLSRGADAIVIAPASADFMARLVQGRADDLLATLCLARTCPLILAPAMNREMWDNPATQRNVRQLREDGVIIIGPGSGHQACGETGDGRMLEPAEILAEIIAFFQPKVLQGKRVLLTAGPTSEPIDPVRVISNRSSGKTGYALARAAFEAGADVTLVSGPTALAAPYGVERISVHTALEMHQAVMSRTGEADIFIAVAAVADWRVANPAEHKIKKTDNGRGVPVLEFIPNPDILASVAALPDGPWCVGFAAETEKLVQHAEEKRQRKGIDLLVGNLAQDVMDGDDTRLSLFDAAGCHHLPAADKLSAARRLIGEIARRAPQRHHSA</sequence>
<comment type="function">
    <text evidence="4">Catalyzes two steps in the biosynthesis of coenzyme A. In the first step cysteine is conjugated to 4'-phosphopantothenate to form 4-phosphopantothenoylcysteine, in the latter compound is decarboxylated to form 4'-phosphopantotheine.</text>
</comment>
<feature type="binding site" evidence="3">
    <location>
        <position position="344"/>
    </location>
    <ligand>
        <name>CTP</name>
        <dbReference type="ChEBI" id="CHEBI:37563"/>
    </ligand>
</feature>
<dbReference type="GO" id="GO:0071513">
    <property type="term" value="C:phosphopantothenoylcysteine decarboxylase complex"/>
    <property type="evidence" value="ECO:0007669"/>
    <property type="project" value="TreeGrafter"/>
</dbReference>
<feature type="active site" description="Proton donor" evidence="3">
    <location>
        <position position="159"/>
    </location>
</feature>
<feature type="binding site" evidence="3">
    <location>
        <position position="279"/>
    </location>
    <ligand>
        <name>CTP</name>
        <dbReference type="ChEBI" id="CHEBI:37563"/>
    </ligand>
</feature>
<comment type="cofactor">
    <cofactor evidence="3">
        <name>FMN</name>
        <dbReference type="ChEBI" id="CHEBI:58210"/>
    </cofactor>
    <text evidence="3">Binds 1 FMN per subunit.</text>
</comment>
<dbReference type="HAMAP" id="MF_02225">
    <property type="entry name" value="CoaBC"/>
    <property type="match status" value="1"/>
</dbReference>
<dbReference type="GO" id="GO:0046872">
    <property type="term" value="F:metal ion binding"/>
    <property type="evidence" value="ECO:0007669"/>
    <property type="project" value="UniProtKB-KW"/>
</dbReference>
<organism evidence="7 8">
    <name type="scientific">Kerstersia gyiorum</name>
    <dbReference type="NCBI Taxonomy" id="206506"/>
    <lineage>
        <taxon>Bacteria</taxon>
        <taxon>Pseudomonadati</taxon>
        <taxon>Pseudomonadota</taxon>
        <taxon>Betaproteobacteria</taxon>
        <taxon>Burkholderiales</taxon>
        <taxon>Alcaligenaceae</taxon>
        <taxon>Kerstersia</taxon>
    </lineage>
</organism>
<dbReference type="PANTHER" id="PTHR14359:SF6">
    <property type="entry name" value="PHOSPHOPANTOTHENOYLCYSTEINE DECARBOXYLASE"/>
    <property type="match status" value="1"/>
</dbReference>
<keyword evidence="1 3" id="KW-0210">Decarboxylase</keyword>
<accession>A0A171KTW4</accession>
<dbReference type="Proteomes" id="UP000078084">
    <property type="component" value="Unassembled WGS sequence"/>
</dbReference>
<feature type="domain" description="Flavoprotein" evidence="5">
    <location>
        <begin position="7"/>
        <end position="179"/>
    </location>
</feature>
<name>A0A171KTW4_9BURK</name>
<feature type="region of interest" description="Phosphopantothenoylcysteine decarboxylase" evidence="3">
    <location>
        <begin position="1"/>
        <end position="190"/>
    </location>
</feature>
<comment type="caution">
    <text evidence="3">Lacks conserved residue(s) required for the propagation of feature annotation.</text>
</comment>
<dbReference type="Pfam" id="PF02441">
    <property type="entry name" value="Flavoprotein"/>
    <property type="match status" value="1"/>
</dbReference>
<dbReference type="Gene3D" id="3.40.50.1950">
    <property type="entry name" value="Flavin prenyltransferase-like"/>
    <property type="match status" value="1"/>
</dbReference>
<dbReference type="UniPathway" id="UPA00241">
    <property type="reaction ID" value="UER00353"/>
</dbReference>
<keyword evidence="3 4" id="KW-0436">Ligase</keyword>
<dbReference type="EC" id="6.3.2.5" evidence="3"/>
<keyword evidence="2 3" id="KW-0456">Lyase</keyword>
<dbReference type="GO" id="GO:0004633">
    <property type="term" value="F:phosphopantothenoylcysteine decarboxylase activity"/>
    <property type="evidence" value="ECO:0007669"/>
    <property type="project" value="UniProtKB-UniRule"/>
</dbReference>
<dbReference type="InterPro" id="IPR005252">
    <property type="entry name" value="CoaBC"/>
</dbReference>
<evidence type="ECO:0000256" key="1">
    <source>
        <dbReference type="ARBA" id="ARBA00022793"/>
    </source>
</evidence>
<dbReference type="SUPFAM" id="SSF52507">
    <property type="entry name" value="Homo-oligomeric flavin-containing Cys decarboxylases, HFCD"/>
    <property type="match status" value="1"/>
</dbReference>
<feature type="binding site" evidence="3">
    <location>
        <begin position="308"/>
        <end position="311"/>
    </location>
    <ligand>
        <name>CTP</name>
        <dbReference type="ChEBI" id="CHEBI:37563"/>
    </ligand>
</feature>
<dbReference type="SUPFAM" id="SSF102645">
    <property type="entry name" value="CoaB-like"/>
    <property type="match status" value="1"/>
</dbReference>
<dbReference type="GO" id="GO:0015937">
    <property type="term" value="P:coenzyme A biosynthetic process"/>
    <property type="evidence" value="ECO:0007669"/>
    <property type="project" value="UniProtKB-UniRule"/>
</dbReference>
<dbReference type="GO" id="GO:0010181">
    <property type="term" value="F:FMN binding"/>
    <property type="evidence" value="ECO:0007669"/>
    <property type="project" value="UniProtKB-UniRule"/>
</dbReference>
<dbReference type="PROSITE" id="PS51257">
    <property type="entry name" value="PROKAR_LIPOPROTEIN"/>
    <property type="match status" value="1"/>
</dbReference>